<protein>
    <submittedName>
        <fullName evidence="2">CofG protein</fullName>
    </submittedName>
</protein>
<evidence type="ECO:0000313" key="2">
    <source>
        <dbReference type="EMBL" id="CEJ09706.1"/>
    </source>
</evidence>
<dbReference type="AlphaFoldDB" id="A0A0F7TDP4"/>
<gene>
    <name evidence="2" type="primary">cofG</name>
</gene>
<dbReference type="RefSeq" id="WP_074541844.1">
    <property type="nucleotide sequence ID" value="NZ_FZEX01000049.1"/>
</dbReference>
<proteinExistence type="predicted"/>
<sequence>MRNLNLYSVICIAISGTSVCGNALATDLQDKVETVSPAQEQIVRMLEEDLNFESQRKQLSNELALEKLRIELNKLKAESQPVVTFSPSQSDEKTGEYSPVKTGTPPVIVLVSEVAGLSRILIKDGESVKLRKPSEAFTASNGNKYRLVSQGGQRFTLKEVQ</sequence>
<dbReference type="EMBL" id="LN651094">
    <property type="protein sequence ID" value="CEJ09706.1"/>
    <property type="molecule type" value="Genomic_DNA"/>
</dbReference>
<accession>A0A0F7TDP4</accession>
<reference evidence="2" key="1">
    <citation type="submission" date="2014-11" db="EMBL/GenBank/DDBJ databases">
        <authorList>
            <person name="Aslett M."/>
        </authorList>
    </citation>
    <scope>NUCLEOTIDE SEQUENCE</scope>
    <source>
        <strain evidence="2">ETEC_ESEI_111</strain>
    </source>
</reference>
<name>A0A0F7TDP4_ECOLX</name>
<reference evidence="2" key="2">
    <citation type="journal article" date="2015" name="Pathog. Dis.">
        <title>A putative, novel coli surface antigen 8B (CS8B) of enterotoxigenic Escherichia coli.</title>
        <authorList>
            <person name="Njoroge S.M."/>
            <person name="Boinett C.J."/>
            <person name="Made L.F."/>
            <person name="Ouko T.T."/>
            <person name="Fevre E.M."/>
            <person name="Thomson N.R."/>
            <person name="Kariuki S."/>
        </authorList>
    </citation>
    <scope>NUCLEOTIDE SEQUENCE</scope>
    <source>
        <strain evidence="2">ETEC_ESEI_111</strain>
    </source>
</reference>
<evidence type="ECO:0000256" key="1">
    <source>
        <dbReference type="SAM" id="MobiDB-lite"/>
    </source>
</evidence>
<feature type="region of interest" description="Disordered" evidence="1">
    <location>
        <begin position="81"/>
        <end position="100"/>
    </location>
</feature>
<organism evidence="2">
    <name type="scientific">Escherichia coli</name>
    <dbReference type="NCBI Taxonomy" id="562"/>
    <lineage>
        <taxon>Bacteria</taxon>
        <taxon>Pseudomonadati</taxon>
        <taxon>Pseudomonadota</taxon>
        <taxon>Gammaproteobacteria</taxon>
        <taxon>Enterobacterales</taxon>
        <taxon>Enterobacteriaceae</taxon>
        <taxon>Escherichia</taxon>
    </lineage>
</organism>